<dbReference type="PANTHER" id="PTHR21538:SF24">
    <property type="entry name" value="PH DOMAIN-CONTAINING PROTEIN"/>
    <property type="match status" value="1"/>
</dbReference>
<dbReference type="OrthoDB" id="5817051at2759"/>
<sequence>MLLRGLKRKYDCGDEENESEYYRSSLRHFQNASRRRESLRIKTRNEVGGELSVCLELEKRLSIENSLIQGVEKFVKEPTHGLVACLEAAKTLKTSELRRDMLKYELNKLKRGQGRLPPCISSSSLAGLSLSHIRVPLSLPERARVKKSGSYAVFCLARIGSQIYDTALLYPIEPGSTADVSFDDDLIFFSRVPHYFELLIEVYSYLVPSNHTSLPQLETPRKIARSISRVMGKSILKRGIFGGNESNVPKFDLTATANLTLEDCSNEICTYELYVEDLNRTTSTESLNNISSSRALPLFGSMCCHLAARPYCCEEEVYSGEMTLMHQKRASSSSTAKKVWGSLMNWKLSLWNDKNSKGLGKQSLVDIPVSKDTTITDKKGNLQIRNEQVLWEFKFEHDSVMLSQWFQQLSQHGSNHRKWKHAADMKVVSPGSEELPTRSFKRTRSKLVLFYNDV</sequence>
<accession>A0A0K2V723</accession>
<reference evidence="2" key="1">
    <citation type="submission" date="2014-05" db="EMBL/GenBank/DDBJ databases">
        <authorList>
            <person name="Chronopoulou M."/>
        </authorList>
    </citation>
    <scope>NUCLEOTIDE SEQUENCE</scope>
    <source>
        <tissue evidence="2">Whole organism</tissue>
    </source>
</reference>
<dbReference type="EMBL" id="HACA01028918">
    <property type="protein sequence ID" value="CDW46279.1"/>
    <property type="molecule type" value="Transcribed_RNA"/>
</dbReference>
<dbReference type="Pfam" id="PF08174">
    <property type="entry name" value="Anillin"/>
    <property type="match status" value="1"/>
</dbReference>
<dbReference type="AlphaFoldDB" id="A0A0K2V723"/>
<protein>
    <recommendedName>
        <fullName evidence="1">Anillin homology domain-containing protein</fullName>
    </recommendedName>
</protein>
<evidence type="ECO:0000313" key="2">
    <source>
        <dbReference type="EMBL" id="CDW46279.1"/>
    </source>
</evidence>
<evidence type="ECO:0000259" key="1">
    <source>
        <dbReference type="Pfam" id="PF08174"/>
    </source>
</evidence>
<dbReference type="InterPro" id="IPR051364">
    <property type="entry name" value="Cytokinesis/Rho-signaling"/>
</dbReference>
<dbReference type="GO" id="GO:0005826">
    <property type="term" value="C:actomyosin contractile ring"/>
    <property type="evidence" value="ECO:0007669"/>
    <property type="project" value="TreeGrafter"/>
</dbReference>
<dbReference type="GO" id="GO:0031106">
    <property type="term" value="P:septin ring organization"/>
    <property type="evidence" value="ECO:0007669"/>
    <property type="project" value="TreeGrafter"/>
</dbReference>
<dbReference type="InterPro" id="IPR012966">
    <property type="entry name" value="AHD"/>
</dbReference>
<dbReference type="GO" id="GO:0000281">
    <property type="term" value="P:mitotic cytokinesis"/>
    <property type="evidence" value="ECO:0007669"/>
    <property type="project" value="TreeGrafter"/>
</dbReference>
<dbReference type="PANTHER" id="PTHR21538">
    <property type="entry name" value="ANILLIN/RHOTEKIN RTKN"/>
    <property type="match status" value="1"/>
</dbReference>
<organism evidence="2">
    <name type="scientific">Lepeophtheirus salmonis</name>
    <name type="common">Salmon louse</name>
    <name type="synonym">Caligus salmonis</name>
    <dbReference type="NCBI Taxonomy" id="72036"/>
    <lineage>
        <taxon>Eukaryota</taxon>
        <taxon>Metazoa</taxon>
        <taxon>Ecdysozoa</taxon>
        <taxon>Arthropoda</taxon>
        <taxon>Crustacea</taxon>
        <taxon>Multicrustacea</taxon>
        <taxon>Hexanauplia</taxon>
        <taxon>Copepoda</taxon>
        <taxon>Siphonostomatoida</taxon>
        <taxon>Caligidae</taxon>
        <taxon>Lepeophtheirus</taxon>
    </lineage>
</organism>
<feature type="domain" description="Anillin homology" evidence="1">
    <location>
        <begin position="128"/>
        <end position="264"/>
    </location>
</feature>
<proteinExistence type="predicted"/>
<dbReference type="GO" id="GO:0000915">
    <property type="term" value="P:actomyosin contractile ring assembly"/>
    <property type="evidence" value="ECO:0007669"/>
    <property type="project" value="TreeGrafter"/>
</dbReference>
<name>A0A0K2V723_LEPSM</name>